<accession>A0ABT1NUN6</accession>
<proteinExistence type="predicted"/>
<evidence type="ECO:0000313" key="3">
    <source>
        <dbReference type="EMBL" id="MCQ1951445.1"/>
    </source>
</evidence>
<protein>
    <recommendedName>
        <fullName evidence="2">Clp R domain-containing protein</fullName>
    </recommendedName>
</protein>
<dbReference type="PROSITE" id="PS51903">
    <property type="entry name" value="CLP_R"/>
    <property type="match status" value="1"/>
</dbReference>
<dbReference type="EMBL" id="JANFLP010000018">
    <property type="protein sequence ID" value="MCQ1951445.1"/>
    <property type="molecule type" value="Genomic_DNA"/>
</dbReference>
<sequence length="193" mass="20429">MFERFTQQARQSVISAQEEAQTLEATQILPVHLLLSTVSTAEATTPLLASVLAESGLTSAQLRADLRAMGADSGYDDAAALESVGIDLDEVRRAIDAQFGEGALDAAAGSAPRRRRLFDSLKGGHRPFSSGAKAVLTNSLRESTARKDGYIGTEHLLLGILRGADPAAMSLISRHVGPEDLRMRILGTMDAAA</sequence>
<feature type="domain" description="Clp R" evidence="2">
    <location>
        <begin position="2"/>
        <end position="192"/>
    </location>
</feature>
<dbReference type="InterPro" id="IPR036628">
    <property type="entry name" value="Clp_N_dom_sf"/>
</dbReference>
<keyword evidence="1" id="KW-0677">Repeat</keyword>
<organism evidence="3 4">
    <name type="scientific">Arthrobacter jinronghuae</name>
    <dbReference type="NCBI Taxonomy" id="2964609"/>
    <lineage>
        <taxon>Bacteria</taxon>
        <taxon>Bacillati</taxon>
        <taxon>Actinomycetota</taxon>
        <taxon>Actinomycetes</taxon>
        <taxon>Micrococcales</taxon>
        <taxon>Micrococcaceae</taxon>
        <taxon>Arthrobacter</taxon>
    </lineage>
</organism>
<reference evidence="3 4" key="1">
    <citation type="submission" date="2022-07" db="EMBL/GenBank/DDBJ databases">
        <title>Novel species in genus Arthrobacter.</title>
        <authorList>
            <person name="Liu Y."/>
        </authorList>
    </citation>
    <scope>NUCLEOTIDE SEQUENCE [LARGE SCALE GENOMIC DNA]</scope>
    <source>
        <strain evidence="4">zg-Y859</strain>
    </source>
</reference>
<comment type="caution">
    <text evidence="3">The sequence shown here is derived from an EMBL/GenBank/DDBJ whole genome shotgun (WGS) entry which is preliminary data.</text>
</comment>
<dbReference type="RefSeq" id="WP_255866476.1">
    <property type="nucleotide sequence ID" value="NZ_CP104263.1"/>
</dbReference>
<name>A0ABT1NUN6_9MICC</name>
<dbReference type="Gene3D" id="1.10.1780.10">
    <property type="entry name" value="Clp, N-terminal domain"/>
    <property type="match status" value="2"/>
</dbReference>
<dbReference type="Proteomes" id="UP001206924">
    <property type="component" value="Unassembled WGS sequence"/>
</dbReference>
<evidence type="ECO:0000259" key="2">
    <source>
        <dbReference type="PROSITE" id="PS51903"/>
    </source>
</evidence>
<evidence type="ECO:0000256" key="1">
    <source>
        <dbReference type="PROSITE-ProRule" id="PRU01251"/>
    </source>
</evidence>
<dbReference type="Pfam" id="PF02861">
    <property type="entry name" value="Clp_N"/>
    <property type="match status" value="2"/>
</dbReference>
<dbReference type="SUPFAM" id="SSF81923">
    <property type="entry name" value="Double Clp-N motif"/>
    <property type="match status" value="1"/>
</dbReference>
<dbReference type="InterPro" id="IPR004176">
    <property type="entry name" value="Clp_R_N"/>
</dbReference>
<evidence type="ECO:0000313" key="4">
    <source>
        <dbReference type="Proteomes" id="UP001206924"/>
    </source>
</evidence>
<keyword evidence="4" id="KW-1185">Reference proteome</keyword>
<gene>
    <name evidence="3" type="ORF">NNX28_16105</name>
</gene>